<dbReference type="EMBL" id="JBIRPU010000005">
    <property type="protein sequence ID" value="MFI0793132.1"/>
    <property type="molecule type" value="Genomic_DNA"/>
</dbReference>
<dbReference type="Proteomes" id="UP001611075">
    <property type="component" value="Unassembled WGS sequence"/>
</dbReference>
<proteinExistence type="predicted"/>
<accession>A0ABW7SLM8</accession>
<protein>
    <submittedName>
        <fullName evidence="2">Uncharacterized protein</fullName>
    </submittedName>
</protein>
<feature type="region of interest" description="Disordered" evidence="1">
    <location>
        <begin position="13"/>
        <end position="58"/>
    </location>
</feature>
<sequence>MIISELQPELFLDPGQLLTGQARADPDRAQPRQPPRGLPAPTHPRRPDWFGTDEDEDDLSPFQQQLARDLEHDLPHLAELCALAYDLWPPDEGLASAHIGGYADDEVITIIAEQTLAGREKAGETVIPAAKWYSHVENEKHRLANEWVPLARFSLADEFYYGSL</sequence>
<dbReference type="RefSeq" id="WP_396678295.1">
    <property type="nucleotide sequence ID" value="NZ_JBIRPU010000005.1"/>
</dbReference>
<organism evidence="2 3">
    <name type="scientific">Micromonospora rubida</name>
    <dbReference type="NCBI Taxonomy" id="2697657"/>
    <lineage>
        <taxon>Bacteria</taxon>
        <taxon>Bacillati</taxon>
        <taxon>Actinomycetota</taxon>
        <taxon>Actinomycetes</taxon>
        <taxon>Micromonosporales</taxon>
        <taxon>Micromonosporaceae</taxon>
        <taxon>Micromonospora</taxon>
    </lineage>
</organism>
<evidence type="ECO:0000256" key="1">
    <source>
        <dbReference type="SAM" id="MobiDB-lite"/>
    </source>
</evidence>
<gene>
    <name evidence="2" type="ORF">ACH4OY_10585</name>
</gene>
<reference evidence="2 3" key="1">
    <citation type="submission" date="2024-10" db="EMBL/GenBank/DDBJ databases">
        <title>The Natural Products Discovery Center: Release of the First 8490 Sequenced Strains for Exploring Actinobacteria Biosynthetic Diversity.</title>
        <authorList>
            <person name="Kalkreuter E."/>
            <person name="Kautsar S.A."/>
            <person name="Yang D."/>
            <person name="Bader C.D."/>
            <person name="Teijaro C.N."/>
            <person name="Fluegel L."/>
            <person name="Davis C.M."/>
            <person name="Simpson J.R."/>
            <person name="Lauterbach L."/>
            <person name="Steele A.D."/>
            <person name="Gui C."/>
            <person name="Meng S."/>
            <person name="Li G."/>
            <person name="Viehrig K."/>
            <person name="Ye F."/>
            <person name="Su P."/>
            <person name="Kiefer A.F."/>
            <person name="Nichols A."/>
            <person name="Cepeda A.J."/>
            <person name="Yan W."/>
            <person name="Fan B."/>
            <person name="Jiang Y."/>
            <person name="Adhikari A."/>
            <person name="Zheng C.-J."/>
            <person name="Schuster L."/>
            <person name="Cowan T.M."/>
            <person name="Smanski M.J."/>
            <person name="Chevrette M.G."/>
            <person name="De Carvalho L.P.S."/>
            <person name="Shen B."/>
        </authorList>
    </citation>
    <scope>NUCLEOTIDE SEQUENCE [LARGE SCALE GENOMIC DNA]</scope>
    <source>
        <strain evidence="2 3">NPDC021253</strain>
    </source>
</reference>
<comment type="caution">
    <text evidence="2">The sequence shown here is derived from an EMBL/GenBank/DDBJ whole genome shotgun (WGS) entry which is preliminary data.</text>
</comment>
<name>A0ABW7SLM8_9ACTN</name>
<feature type="compositionally biased region" description="Pro residues" evidence="1">
    <location>
        <begin position="32"/>
        <end position="42"/>
    </location>
</feature>
<keyword evidence="3" id="KW-1185">Reference proteome</keyword>
<evidence type="ECO:0000313" key="2">
    <source>
        <dbReference type="EMBL" id="MFI0793132.1"/>
    </source>
</evidence>
<evidence type="ECO:0000313" key="3">
    <source>
        <dbReference type="Proteomes" id="UP001611075"/>
    </source>
</evidence>